<evidence type="ECO:0000313" key="2">
    <source>
        <dbReference type="Proteomes" id="UP000193144"/>
    </source>
</evidence>
<dbReference type="AlphaFoldDB" id="A0A1Y1Y9S2"/>
<keyword evidence="2" id="KW-1185">Reference proteome</keyword>
<dbReference type="EMBL" id="MCFA01000300">
    <property type="protein sequence ID" value="ORX94751.1"/>
    <property type="molecule type" value="Genomic_DNA"/>
</dbReference>
<proteinExistence type="predicted"/>
<sequence length="123" mass="13852">MQPSICPCPRALPSRRRYGSYKVLRQFMSNSLLLPHHTLAILRLIHRSSLAGTSASYVPYNVSTPVYTPEYTPAYTPVVPCSETYTTTYPISHPVYTPPVLAGGLFNLFGNGKRRMTWFRNGQ</sequence>
<gene>
    <name evidence="1" type="ORF">BCR34DRAFT_219111</name>
</gene>
<protein>
    <submittedName>
        <fullName evidence="1">Uncharacterized protein</fullName>
    </submittedName>
</protein>
<dbReference type="Proteomes" id="UP000193144">
    <property type="component" value="Unassembled WGS sequence"/>
</dbReference>
<reference evidence="1 2" key="1">
    <citation type="submission" date="2016-07" db="EMBL/GenBank/DDBJ databases">
        <title>Pervasive Adenine N6-methylation of Active Genes in Fungi.</title>
        <authorList>
            <consortium name="DOE Joint Genome Institute"/>
            <person name="Mondo S.J."/>
            <person name="Dannebaum R.O."/>
            <person name="Kuo R.C."/>
            <person name="Labutti K."/>
            <person name="Haridas S."/>
            <person name="Kuo A."/>
            <person name="Salamov A."/>
            <person name="Ahrendt S.R."/>
            <person name="Lipzen A."/>
            <person name="Sullivan W."/>
            <person name="Andreopoulos W.B."/>
            <person name="Clum A."/>
            <person name="Lindquist E."/>
            <person name="Daum C."/>
            <person name="Ramamoorthy G.K."/>
            <person name="Gryganskyi A."/>
            <person name="Culley D."/>
            <person name="Magnuson J.K."/>
            <person name="James T.Y."/>
            <person name="O'Malley M.A."/>
            <person name="Stajich J.E."/>
            <person name="Spatafora J.W."/>
            <person name="Visel A."/>
            <person name="Grigoriev I.V."/>
        </authorList>
    </citation>
    <scope>NUCLEOTIDE SEQUENCE [LARGE SCALE GENOMIC DNA]</scope>
    <source>
        <strain evidence="1 2">CBS 115471</strain>
    </source>
</reference>
<accession>A0A1Y1Y9S2</accession>
<evidence type="ECO:0000313" key="1">
    <source>
        <dbReference type="EMBL" id="ORX94751.1"/>
    </source>
</evidence>
<comment type="caution">
    <text evidence="1">The sequence shown here is derived from an EMBL/GenBank/DDBJ whole genome shotgun (WGS) entry which is preliminary data.</text>
</comment>
<organism evidence="1 2">
    <name type="scientific">Clohesyomyces aquaticus</name>
    <dbReference type="NCBI Taxonomy" id="1231657"/>
    <lineage>
        <taxon>Eukaryota</taxon>
        <taxon>Fungi</taxon>
        <taxon>Dikarya</taxon>
        <taxon>Ascomycota</taxon>
        <taxon>Pezizomycotina</taxon>
        <taxon>Dothideomycetes</taxon>
        <taxon>Pleosporomycetidae</taxon>
        <taxon>Pleosporales</taxon>
        <taxon>Lindgomycetaceae</taxon>
        <taxon>Clohesyomyces</taxon>
    </lineage>
</organism>
<name>A0A1Y1Y9S2_9PLEO</name>